<comment type="similarity">
    <text evidence="1 2">Belongs to the arylamine N-acetyltransferase family.</text>
</comment>
<dbReference type="Gene3D" id="3.30.2140.20">
    <property type="match status" value="1"/>
</dbReference>
<dbReference type="InterPro" id="IPR053710">
    <property type="entry name" value="Arylamine_NAT_domain_sf"/>
</dbReference>
<comment type="caution">
    <text evidence="3">The sequence shown here is derived from an EMBL/GenBank/DDBJ whole genome shotgun (WGS) entry which is preliminary data.</text>
</comment>
<dbReference type="PRINTS" id="PR01543">
    <property type="entry name" value="ANATRNSFRASE"/>
</dbReference>
<dbReference type="PANTHER" id="PTHR11786">
    <property type="entry name" value="N-HYDROXYARYLAMINE O-ACETYLTRANSFERASE"/>
    <property type="match status" value="1"/>
</dbReference>
<dbReference type="Proteomes" id="UP000800093">
    <property type="component" value="Unassembled WGS sequence"/>
</dbReference>
<dbReference type="SUPFAM" id="SSF54001">
    <property type="entry name" value="Cysteine proteinases"/>
    <property type="match status" value="1"/>
</dbReference>
<accession>A0A9P4N7W5</accession>
<dbReference type="EMBL" id="ML986590">
    <property type="protein sequence ID" value="KAF2267524.1"/>
    <property type="molecule type" value="Genomic_DNA"/>
</dbReference>
<protein>
    <submittedName>
        <fullName evidence="3">Arylamine N-acetyltransferase 1</fullName>
    </submittedName>
</protein>
<dbReference type="AlphaFoldDB" id="A0A9P4N7W5"/>
<evidence type="ECO:0000313" key="3">
    <source>
        <dbReference type="EMBL" id="KAF2267524.1"/>
    </source>
</evidence>
<proteinExistence type="inferred from homology"/>
<dbReference type="GO" id="GO:0016407">
    <property type="term" value="F:acetyltransferase activity"/>
    <property type="evidence" value="ECO:0007669"/>
    <property type="project" value="InterPro"/>
</dbReference>
<dbReference type="PANTHER" id="PTHR11786:SF0">
    <property type="entry name" value="ARYLAMINE N-ACETYLTRANSFERASE 4-RELATED"/>
    <property type="match status" value="1"/>
</dbReference>
<reference evidence="4" key="1">
    <citation type="journal article" date="2020" name="Stud. Mycol.">
        <title>101 Dothideomycetes genomes: A test case for predicting lifestyles and emergence of pathogens.</title>
        <authorList>
            <person name="Haridas S."/>
            <person name="Albert R."/>
            <person name="Binder M."/>
            <person name="Bloem J."/>
            <person name="LaButti K."/>
            <person name="Salamov A."/>
            <person name="Andreopoulos B."/>
            <person name="Baker S."/>
            <person name="Barry K."/>
            <person name="Bills G."/>
            <person name="Bluhm B."/>
            <person name="Cannon C."/>
            <person name="Castanera R."/>
            <person name="Culley D."/>
            <person name="Daum C."/>
            <person name="Ezra D."/>
            <person name="Gonzalez J."/>
            <person name="Henrissat B."/>
            <person name="Kuo A."/>
            <person name="Liang C."/>
            <person name="Lipzen A."/>
            <person name="Lutzoni F."/>
            <person name="Magnuson J."/>
            <person name="Mondo S."/>
            <person name="Nolan M."/>
            <person name="Ohm R."/>
            <person name="Pangilinan J."/>
            <person name="Park H.-J."/>
            <person name="Ramirez L."/>
            <person name="Alfaro M."/>
            <person name="Sun H."/>
            <person name="Tritt A."/>
            <person name="Yoshinaga Y."/>
            <person name="Zwiers L.-H."/>
            <person name="Turgeon B."/>
            <person name="Goodwin S."/>
            <person name="Spatafora J."/>
            <person name="Crous P."/>
            <person name="Grigoriev I."/>
        </authorList>
    </citation>
    <scope>NUCLEOTIDE SEQUENCE [LARGE SCALE GENOMIC DNA]</scope>
    <source>
        <strain evidence="4">CBS 304.66</strain>
    </source>
</reference>
<dbReference type="InterPro" id="IPR001447">
    <property type="entry name" value="Arylamine_N-AcTrfase"/>
</dbReference>
<dbReference type="Pfam" id="PF00797">
    <property type="entry name" value="Acetyltransf_2"/>
    <property type="match status" value="1"/>
</dbReference>
<evidence type="ECO:0000256" key="1">
    <source>
        <dbReference type="ARBA" id="ARBA00006547"/>
    </source>
</evidence>
<evidence type="ECO:0000313" key="4">
    <source>
        <dbReference type="Proteomes" id="UP000800093"/>
    </source>
</evidence>
<sequence length="312" mass="35963">MASTRPVYSRDQITKYFEHLKLPEEQRNYNVAGLEPEDALEYLTRLQKYQLVEVPFENLTLHYSHHRQISTHPEALFKKVIEDNNGRGGYCMENNTLFGTLLRSIGFKIFTAGARVFDGRSWTGWSHMVNIVTIGDSRYHVDVGFGANGPIKPLKLDQSGTLEQHISPASMRLQWQNIAGNTDKTQRLWVYEHCIDEESDFQTTYCFTELEFLPSDYGIMNYFTSTNRSTFFTQVIVGEKKILGGENGDELVGNLILGNNDLKWRIHGKKEREIQFHTEEDRLKALEEHFGIKFGEVEKESIKGLSSEIKLQ</sequence>
<gene>
    <name evidence="3" type="ORF">CC78DRAFT_489868</name>
</gene>
<keyword evidence="4" id="KW-1185">Reference proteome</keyword>
<dbReference type="OrthoDB" id="10260017at2759"/>
<keyword evidence="2" id="KW-0012">Acyltransferase</keyword>
<name>A0A9P4N7W5_9PLEO</name>
<organism evidence="3 4">
    <name type="scientific">Lojkania enalia</name>
    <dbReference type="NCBI Taxonomy" id="147567"/>
    <lineage>
        <taxon>Eukaryota</taxon>
        <taxon>Fungi</taxon>
        <taxon>Dikarya</taxon>
        <taxon>Ascomycota</taxon>
        <taxon>Pezizomycotina</taxon>
        <taxon>Dothideomycetes</taxon>
        <taxon>Pleosporomycetidae</taxon>
        <taxon>Pleosporales</taxon>
        <taxon>Pleosporales incertae sedis</taxon>
        <taxon>Lojkania</taxon>
    </lineage>
</organism>
<evidence type="ECO:0000256" key="2">
    <source>
        <dbReference type="RuleBase" id="RU003452"/>
    </source>
</evidence>
<dbReference type="InterPro" id="IPR038765">
    <property type="entry name" value="Papain-like_cys_pep_sf"/>
</dbReference>
<keyword evidence="2" id="KW-0808">Transferase</keyword>